<comment type="caution">
    <text evidence="1">The sequence shown here is derived from an EMBL/GenBank/DDBJ whole genome shotgun (WGS) entry which is preliminary data.</text>
</comment>
<keyword evidence="2" id="KW-1185">Reference proteome</keyword>
<gene>
    <name evidence="1" type="ORF">AVEN_270388_1</name>
</gene>
<dbReference type="EMBL" id="BGPR01017915">
    <property type="protein sequence ID" value="GBN77688.1"/>
    <property type="molecule type" value="Genomic_DNA"/>
</dbReference>
<evidence type="ECO:0000313" key="1">
    <source>
        <dbReference type="EMBL" id="GBN77688.1"/>
    </source>
</evidence>
<evidence type="ECO:0000313" key="2">
    <source>
        <dbReference type="Proteomes" id="UP000499080"/>
    </source>
</evidence>
<dbReference type="Proteomes" id="UP000499080">
    <property type="component" value="Unassembled WGS sequence"/>
</dbReference>
<dbReference type="AlphaFoldDB" id="A0A4Y2RPR5"/>
<name>A0A4Y2RPR5_ARAVE</name>
<sequence length="87" mass="10278">MLPRISRRSSFLWKNCFSKKGACTCIFPNHEDVDKKSKFVSSDNRDTMKKSWFVSRDKTNAVFKTSVTRILVDILQCVFRFRLKVRP</sequence>
<proteinExistence type="predicted"/>
<accession>A0A4Y2RPR5</accession>
<reference evidence="1 2" key="1">
    <citation type="journal article" date="2019" name="Sci. Rep.">
        <title>Orb-weaving spider Araneus ventricosus genome elucidates the spidroin gene catalogue.</title>
        <authorList>
            <person name="Kono N."/>
            <person name="Nakamura H."/>
            <person name="Ohtoshi R."/>
            <person name="Moran D.A.P."/>
            <person name="Shinohara A."/>
            <person name="Yoshida Y."/>
            <person name="Fujiwara M."/>
            <person name="Mori M."/>
            <person name="Tomita M."/>
            <person name="Arakawa K."/>
        </authorList>
    </citation>
    <scope>NUCLEOTIDE SEQUENCE [LARGE SCALE GENOMIC DNA]</scope>
</reference>
<protein>
    <submittedName>
        <fullName evidence="1">Uncharacterized protein</fullName>
    </submittedName>
</protein>
<organism evidence="1 2">
    <name type="scientific">Araneus ventricosus</name>
    <name type="common">Orbweaver spider</name>
    <name type="synonym">Epeira ventricosa</name>
    <dbReference type="NCBI Taxonomy" id="182803"/>
    <lineage>
        <taxon>Eukaryota</taxon>
        <taxon>Metazoa</taxon>
        <taxon>Ecdysozoa</taxon>
        <taxon>Arthropoda</taxon>
        <taxon>Chelicerata</taxon>
        <taxon>Arachnida</taxon>
        <taxon>Araneae</taxon>
        <taxon>Araneomorphae</taxon>
        <taxon>Entelegynae</taxon>
        <taxon>Araneoidea</taxon>
        <taxon>Araneidae</taxon>
        <taxon>Araneus</taxon>
    </lineage>
</organism>